<feature type="domain" description="Fumarylacetoacetase-like C-terminal" evidence="1">
    <location>
        <begin position="80"/>
        <end position="310"/>
    </location>
</feature>
<dbReference type="Gene3D" id="3.90.850.10">
    <property type="entry name" value="Fumarylacetoacetase-like, C-terminal domain"/>
    <property type="match status" value="1"/>
</dbReference>
<comment type="caution">
    <text evidence="2">The sequence shown here is derived from an EMBL/GenBank/DDBJ whole genome shotgun (WGS) entry which is preliminary data.</text>
</comment>
<dbReference type="PANTHER" id="PTHR43211">
    <property type="entry name" value="FUMARYLACETOACETATE HYDROLASE"/>
    <property type="match status" value="1"/>
</dbReference>
<evidence type="ECO:0000313" key="2">
    <source>
        <dbReference type="EMBL" id="MCC3270831.1"/>
    </source>
</evidence>
<protein>
    <submittedName>
        <fullName evidence="2">Fumarylacetoacetate hydrolase family protein</fullName>
    </submittedName>
</protein>
<evidence type="ECO:0000313" key="3">
    <source>
        <dbReference type="Proteomes" id="UP001139264"/>
    </source>
</evidence>
<dbReference type="InterPro" id="IPR011234">
    <property type="entry name" value="Fumarylacetoacetase-like_C"/>
</dbReference>
<organism evidence="2 3">
    <name type="scientific">Arthrobacter gengyunqii</name>
    <dbReference type="NCBI Taxonomy" id="2886940"/>
    <lineage>
        <taxon>Bacteria</taxon>
        <taxon>Bacillati</taxon>
        <taxon>Actinomycetota</taxon>
        <taxon>Actinomycetes</taxon>
        <taxon>Micrococcales</taxon>
        <taxon>Micrococcaceae</taxon>
        <taxon>Arthrobacter</taxon>
    </lineage>
</organism>
<evidence type="ECO:0000259" key="1">
    <source>
        <dbReference type="Pfam" id="PF01557"/>
    </source>
</evidence>
<proteinExistence type="predicted"/>
<keyword evidence="2" id="KW-0378">Hydrolase</keyword>
<sequence length="349" mass="36801">MVKIARWTNGGEVHSGFIQEDLAYRLPAGQTTNHLLDAGLEETLQIAERTIEGAGESGAGAPSPLSDVVLLAPLVPASMRDFVAFEEHVEGIRKTIEGAGGVMEEWYEAPTFYFTNPHTIRATGEEIGIPAGCSQLDFETEVAAVIGRVPGSSGANLSAEEAHRHIFGYTVFNDWSARDLQRREMKVSLGPCKGKDFAGTLGPWIVTADEFAAKHDPEGFLGLAMSVDVNGERVGEDLLSNMGWPFAELVAYASQDSRVLPGDVLGSGTCGSGCLAELWGRHGSVTPPPLQTGDTVSMTVEGIGTITNTIGLRREAQTLVRARPRPRLPRAHDGAGIAGAAGIAGVAGG</sequence>
<dbReference type="InterPro" id="IPR036663">
    <property type="entry name" value="Fumarylacetoacetase_C_sf"/>
</dbReference>
<dbReference type="Proteomes" id="UP001139264">
    <property type="component" value="Unassembled WGS sequence"/>
</dbReference>
<name>A0A9X1M3Y9_9MICC</name>
<dbReference type="Pfam" id="PF01557">
    <property type="entry name" value="FAA_hydrolase"/>
    <property type="match status" value="1"/>
</dbReference>
<accession>A0A9X1M3Y9</accession>
<dbReference type="EMBL" id="JAJFZP010000015">
    <property type="protein sequence ID" value="MCC3270831.1"/>
    <property type="molecule type" value="Genomic_DNA"/>
</dbReference>
<reference evidence="2" key="1">
    <citation type="submission" date="2021-10" db="EMBL/GenBank/DDBJ databases">
        <title>Novel species in genus Arthrobacter.</title>
        <authorList>
            <person name="Liu Y."/>
        </authorList>
    </citation>
    <scope>NUCLEOTIDE SEQUENCE</scope>
    <source>
        <strain evidence="2">Zg-Y809</strain>
    </source>
</reference>
<dbReference type="PANTHER" id="PTHR43211:SF1">
    <property type="entry name" value="BLL6422 PROTEIN"/>
    <property type="match status" value="1"/>
</dbReference>
<dbReference type="RefSeq" id="WP_227909122.1">
    <property type="nucleotide sequence ID" value="NZ_CP095461.1"/>
</dbReference>
<dbReference type="GO" id="GO:0016787">
    <property type="term" value="F:hydrolase activity"/>
    <property type="evidence" value="ECO:0007669"/>
    <property type="project" value="UniProtKB-KW"/>
</dbReference>
<gene>
    <name evidence="2" type="ORF">LJ751_15970</name>
</gene>
<dbReference type="SUPFAM" id="SSF56529">
    <property type="entry name" value="FAH"/>
    <property type="match status" value="1"/>
</dbReference>
<dbReference type="AlphaFoldDB" id="A0A9X1M3Y9"/>